<dbReference type="SUPFAM" id="SSF144232">
    <property type="entry name" value="HIT/MYND zinc finger-like"/>
    <property type="match status" value="1"/>
</dbReference>
<keyword evidence="1" id="KW-0479">Metal-binding</keyword>
<reference evidence="6 7" key="1">
    <citation type="submission" date="2016-10" db="EMBL/GenBank/DDBJ databases">
        <title>Genome sequence of the basidiomycete white-rot fungus Trametes pubescens.</title>
        <authorList>
            <person name="Makela M.R."/>
            <person name="Granchi Z."/>
            <person name="Peng M."/>
            <person name="De Vries R.P."/>
            <person name="Grigoriev I."/>
            <person name="Riley R."/>
            <person name="Hilden K."/>
        </authorList>
    </citation>
    <scope>NUCLEOTIDE SEQUENCE [LARGE SCALE GENOMIC DNA]</scope>
    <source>
        <strain evidence="6 7">FBCC735</strain>
    </source>
</reference>
<dbReference type="Gene3D" id="6.10.140.2220">
    <property type="match status" value="1"/>
</dbReference>
<name>A0A1M2W0V7_TRAPU</name>
<evidence type="ECO:0000256" key="3">
    <source>
        <dbReference type="ARBA" id="ARBA00022833"/>
    </source>
</evidence>
<dbReference type="GO" id="GO:0008270">
    <property type="term" value="F:zinc ion binding"/>
    <property type="evidence" value="ECO:0007669"/>
    <property type="project" value="UniProtKB-KW"/>
</dbReference>
<evidence type="ECO:0000313" key="6">
    <source>
        <dbReference type="EMBL" id="OJT13478.1"/>
    </source>
</evidence>
<dbReference type="PROSITE" id="PS50865">
    <property type="entry name" value="ZF_MYND_2"/>
    <property type="match status" value="1"/>
</dbReference>
<dbReference type="AlphaFoldDB" id="A0A1M2W0V7"/>
<dbReference type="EMBL" id="MNAD01000404">
    <property type="protein sequence ID" value="OJT13478.1"/>
    <property type="molecule type" value="Genomic_DNA"/>
</dbReference>
<dbReference type="OrthoDB" id="2757990at2759"/>
<dbReference type="Pfam" id="PF01753">
    <property type="entry name" value="zf-MYND"/>
    <property type="match status" value="1"/>
</dbReference>
<proteinExistence type="predicted"/>
<evidence type="ECO:0000313" key="7">
    <source>
        <dbReference type="Proteomes" id="UP000184267"/>
    </source>
</evidence>
<dbReference type="InterPro" id="IPR002893">
    <property type="entry name" value="Znf_MYND"/>
</dbReference>
<feature type="domain" description="MYND-type" evidence="5">
    <location>
        <begin position="9"/>
        <end position="50"/>
    </location>
</feature>
<dbReference type="OMA" id="FITAHTW"/>
<evidence type="ECO:0000256" key="1">
    <source>
        <dbReference type="ARBA" id="ARBA00022723"/>
    </source>
</evidence>
<organism evidence="6 7">
    <name type="scientific">Trametes pubescens</name>
    <name type="common">White-rot fungus</name>
    <dbReference type="NCBI Taxonomy" id="154538"/>
    <lineage>
        <taxon>Eukaryota</taxon>
        <taxon>Fungi</taxon>
        <taxon>Dikarya</taxon>
        <taxon>Basidiomycota</taxon>
        <taxon>Agaricomycotina</taxon>
        <taxon>Agaricomycetes</taxon>
        <taxon>Polyporales</taxon>
        <taxon>Polyporaceae</taxon>
        <taxon>Trametes</taxon>
    </lineage>
</organism>
<dbReference type="PROSITE" id="PS01360">
    <property type="entry name" value="ZF_MYND_1"/>
    <property type="match status" value="1"/>
</dbReference>
<evidence type="ECO:0000256" key="4">
    <source>
        <dbReference type="PROSITE-ProRule" id="PRU00134"/>
    </source>
</evidence>
<keyword evidence="2 4" id="KW-0863">Zinc-finger</keyword>
<dbReference type="STRING" id="154538.A0A1M2W0V7"/>
<gene>
    <name evidence="6" type="ORF">TRAPUB_9972</name>
</gene>
<sequence length="323" mass="35915">MPQEETPICHKCRQPPRDGSKLRKCGGCTGILYCSKECQKAAWPAHRVFCLHIADTARDFSLNDHEVQRFGYASCAAFTRTMSEFITAHTWAVDTTVEVQALLQNGPALALPHGGPQQQLYLIELACADGPLAPRPARNPAAAFKVAKHGFMPLEEYLRTDDAQNAAQTHAAFLRELSMTHAALSAQNYPLYAGLMPVMFEVSGVLAHLSRRVPIFRPIHARALDAVTTAALGDLVRLCVGSINGGAPLGNVDIERPHFAIPGQFARRDGKWAWTRQYKDWAHYHRMSAECGVLEMVKELQFGWAPEGLMDVYATFYEEREPR</sequence>
<accession>A0A1M2W0V7</accession>
<evidence type="ECO:0000259" key="5">
    <source>
        <dbReference type="PROSITE" id="PS50865"/>
    </source>
</evidence>
<dbReference type="Proteomes" id="UP000184267">
    <property type="component" value="Unassembled WGS sequence"/>
</dbReference>
<keyword evidence="3" id="KW-0862">Zinc</keyword>
<keyword evidence="7" id="KW-1185">Reference proteome</keyword>
<protein>
    <recommendedName>
        <fullName evidence="5">MYND-type domain-containing protein</fullName>
    </recommendedName>
</protein>
<comment type="caution">
    <text evidence="6">The sequence shown here is derived from an EMBL/GenBank/DDBJ whole genome shotgun (WGS) entry which is preliminary data.</text>
</comment>
<evidence type="ECO:0000256" key="2">
    <source>
        <dbReference type="ARBA" id="ARBA00022771"/>
    </source>
</evidence>